<dbReference type="HOGENOM" id="CLU_565239_0_0_1"/>
<dbReference type="EMBL" id="KN823145">
    <property type="protein sequence ID" value="KIO21222.1"/>
    <property type="molecule type" value="Genomic_DNA"/>
</dbReference>
<feature type="region of interest" description="Disordered" evidence="1">
    <location>
        <begin position="311"/>
        <end position="353"/>
    </location>
</feature>
<feature type="compositionally biased region" description="Basic and acidic residues" evidence="1">
    <location>
        <begin position="256"/>
        <end position="269"/>
    </location>
</feature>
<evidence type="ECO:0000313" key="2">
    <source>
        <dbReference type="EMBL" id="KIO21222.1"/>
    </source>
</evidence>
<feature type="compositionally biased region" description="Low complexity" evidence="1">
    <location>
        <begin position="22"/>
        <end position="48"/>
    </location>
</feature>
<evidence type="ECO:0000313" key="3">
    <source>
        <dbReference type="Proteomes" id="UP000054248"/>
    </source>
</evidence>
<name>A0A0C3LIH0_9AGAM</name>
<reference evidence="2 3" key="1">
    <citation type="submission" date="2014-04" db="EMBL/GenBank/DDBJ databases">
        <authorList>
            <consortium name="DOE Joint Genome Institute"/>
            <person name="Kuo A."/>
            <person name="Girlanda M."/>
            <person name="Perotto S."/>
            <person name="Kohler A."/>
            <person name="Nagy L.G."/>
            <person name="Floudas D."/>
            <person name="Copeland A."/>
            <person name="Barry K.W."/>
            <person name="Cichocki N."/>
            <person name="Veneault-Fourrey C."/>
            <person name="LaButti K."/>
            <person name="Lindquist E.A."/>
            <person name="Lipzen A."/>
            <person name="Lundell T."/>
            <person name="Morin E."/>
            <person name="Murat C."/>
            <person name="Sun H."/>
            <person name="Tunlid A."/>
            <person name="Henrissat B."/>
            <person name="Grigoriev I.V."/>
            <person name="Hibbett D.S."/>
            <person name="Martin F."/>
            <person name="Nordberg H.P."/>
            <person name="Cantor M.N."/>
            <person name="Hua S.X."/>
        </authorList>
    </citation>
    <scope>NUCLEOTIDE SEQUENCE [LARGE SCALE GENOMIC DNA]</scope>
    <source>
        <strain evidence="2 3">MUT 4182</strain>
    </source>
</reference>
<protein>
    <submittedName>
        <fullName evidence="2">Uncharacterized protein</fullName>
    </submittedName>
</protein>
<reference evidence="3" key="2">
    <citation type="submission" date="2015-01" db="EMBL/GenBank/DDBJ databases">
        <title>Evolutionary Origins and Diversification of the Mycorrhizal Mutualists.</title>
        <authorList>
            <consortium name="DOE Joint Genome Institute"/>
            <consortium name="Mycorrhizal Genomics Consortium"/>
            <person name="Kohler A."/>
            <person name="Kuo A."/>
            <person name="Nagy L.G."/>
            <person name="Floudas D."/>
            <person name="Copeland A."/>
            <person name="Barry K.W."/>
            <person name="Cichocki N."/>
            <person name="Veneault-Fourrey C."/>
            <person name="LaButti K."/>
            <person name="Lindquist E.A."/>
            <person name="Lipzen A."/>
            <person name="Lundell T."/>
            <person name="Morin E."/>
            <person name="Murat C."/>
            <person name="Riley R."/>
            <person name="Ohm R."/>
            <person name="Sun H."/>
            <person name="Tunlid A."/>
            <person name="Henrissat B."/>
            <person name="Grigoriev I.V."/>
            <person name="Hibbett D.S."/>
            <person name="Martin F."/>
        </authorList>
    </citation>
    <scope>NUCLEOTIDE SEQUENCE [LARGE SCALE GENOMIC DNA]</scope>
    <source>
        <strain evidence="3">MUT 4182</strain>
    </source>
</reference>
<dbReference type="AlphaFoldDB" id="A0A0C3LIH0"/>
<feature type="region of interest" description="Disordered" evidence="1">
    <location>
        <begin position="222"/>
        <end position="278"/>
    </location>
</feature>
<evidence type="ECO:0000256" key="1">
    <source>
        <dbReference type="SAM" id="MobiDB-lite"/>
    </source>
</evidence>
<accession>A0A0C3LIH0</accession>
<organism evidence="2 3">
    <name type="scientific">Tulasnella calospora MUT 4182</name>
    <dbReference type="NCBI Taxonomy" id="1051891"/>
    <lineage>
        <taxon>Eukaryota</taxon>
        <taxon>Fungi</taxon>
        <taxon>Dikarya</taxon>
        <taxon>Basidiomycota</taxon>
        <taxon>Agaricomycotina</taxon>
        <taxon>Agaricomycetes</taxon>
        <taxon>Cantharellales</taxon>
        <taxon>Tulasnellaceae</taxon>
        <taxon>Tulasnella</taxon>
    </lineage>
</organism>
<gene>
    <name evidence="2" type="ORF">M407DRAFT_29150</name>
</gene>
<feature type="region of interest" description="Disordered" evidence="1">
    <location>
        <begin position="1"/>
        <end position="60"/>
    </location>
</feature>
<sequence length="483" mass="52404">MSNSPSDQAVKSDPTALGIAQRLRSASRVGSSSAPSSALSSSSHRATSTTKPARKKRKADFLEEEVHHGEDDLTLASIIFLPNVANRKSKTMPDQIVCPTPTGSEMGLYESCGLVAMEFNGQPIAIKPSMDHSQFSSIITTLFGPALNYIKTQLPPALSHQPWVWLQKHGKNLEQNLVHGMDGGHVIRVCKPPAKKAKDSGILYIASPVLIAPEIWRAWTPQTMRPEPPSASLENLPHDALVPGPSTAPRMQAEAPVHHEQPPMKRPRLETTPQPSQRLHPELSIRSASAPSNIPAMPKVLVTCPTLISDGNPPPIPPRPRSLSPAVVAGPSRQSPLSQLPHAHQSPAALSPSPISFSAEELMEMDQDPDAGVDSTDLTYTPAQPAPAVLLPSTKATAPAPAPANQPEQLMHTQYASPFYNVYSIVRARYQDWDQEYDFWAFALDDSKRAARRFAYPGGYWIKPTNGADGIRAGSKLGYYSRD</sequence>
<keyword evidence="3" id="KW-1185">Reference proteome</keyword>
<dbReference type="Proteomes" id="UP000054248">
    <property type="component" value="Unassembled WGS sequence"/>
</dbReference>
<proteinExistence type="predicted"/>
<dbReference type="OrthoDB" id="10376303at2759"/>